<feature type="coiled-coil region" evidence="1">
    <location>
        <begin position="101"/>
        <end position="161"/>
    </location>
</feature>
<evidence type="ECO:0000313" key="3">
    <source>
        <dbReference type="EMBL" id="PHH51377.1"/>
    </source>
</evidence>
<feature type="region of interest" description="Disordered" evidence="2">
    <location>
        <begin position="1"/>
        <end position="53"/>
    </location>
</feature>
<organism evidence="3 4">
    <name type="scientific">Ceratocystis fimbriata CBS 114723</name>
    <dbReference type="NCBI Taxonomy" id="1035309"/>
    <lineage>
        <taxon>Eukaryota</taxon>
        <taxon>Fungi</taxon>
        <taxon>Dikarya</taxon>
        <taxon>Ascomycota</taxon>
        <taxon>Pezizomycotina</taxon>
        <taxon>Sordariomycetes</taxon>
        <taxon>Hypocreomycetidae</taxon>
        <taxon>Microascales</taxon>
        <taxon>Ceratocystidaceae</taxon>
        <taxon>Ceratocystis</taxon>
    </lineage>
</organism>
<gene>
    <name evidence="3" type="ORF">CFIMG_003090RA</name>
</gene>
<feature type="compositionally biased region" description="Polar residues" evidence="2">
    <location>
        <begin position="278"/>
        <end position="317"/>
    </location>
</feature>
<proteinExistence type="predicted"/>
<feature type="compositionally biased region" description="Polar residues" evidence="2">
    <location>
        <begin position="1"/>
        <end position="11"/>
    </location>
</feature>
<reference evidence="3 4" key="1">
    <citation type="journal article" date="2013" name="Fungal Biol.">
        <title>Analysis of microsatellite markers in the genome of the plant pathogen Ceratocystis fimbriata.</title>
        <authorList>
            <person name="Simpson M.C."/>
            <person name="Wilken P.M."/>
            <person name="Coetzee M.P."/>
            <person name="Wingfield M.J."/>
            <person name="Wingfield B.D."/>
        </authorList>
    </citation>
    <scope>NUCLEOTIDE SEQUENCE [LARGE SCALE GENOMIC DNA]</scope>
    <source>
        <strain evidence="3 4">CBS 114723</strain>
    </source>
</reference>
<name>A0A2C5WZD8_9PEZI</name>
<protein>
    <submittedName>
        <fullName evidence="3">Uncharacterized protein</fullName>
    </submittedName>
</protein>
<dbReference type="Proteomes" id="UP000222788">
    <property type="component" value="Unassembled WGS sequence"/>
</dbReference>
<dbReference type="AlphaFoldDB" id="A0A2C5WZD8"/>
<dbReference type="EMBL" id="APWK03000094">
    <property type="protein sequence ID" value="PHH51377.1"/>
    <property type="molecule type" value="Genomic_DNA"/>
</dbReference>
<feature type="region of interest" description="Disordered" evidence="2">
    <location>
        <begin position="223"/>
        <end position="338"/>
    </location>
</feature>
<dbReference type="OrthoDB" id="4187949at2759"/>
<keyword evidence="4" id="KW-1185">Reference proteome</keyword>
<reference evidence="3 4" key="2">
    <citation type="journal article" date="2013" name="IMA Fungus">
        <title>IMA Genome-F 1: Ceratocystis fimbriata: Draft nuclear genome sequence for the plant pathogen, Ceratocystis fimbriata.</title>
        <authorList>
            <person name="Wilken P.M."/>
            <person name="Steenkamp E.T."/>
            <person name="Wingfield M.J."/>
            <person name="de Beer Z.W."/>
            <person name="Wingfield B.D."/>
        </authorList>
    </citation>
    <scope>NUCLEOTIDE SEQUENCE [LARGE SCALE GENOMIC DNA]</scope>
    <source>
        <strain evidence="3 4">CBS 114723</strain>
    </source>
</reference>
<evidence type="ECO:0000256" key="2">
    <source>
        <dbReference type="SAM" id="MobiDB-lite"/>
    </source>
</evidence>
<comment type="caution">
    <text evidence="3">The sequence shown here is derived from an EMBL/GenBank/DDBJ whole genome shotgun (WGS) entry which is preliminary data.</text>
</comment>
<dbReference type="STRING" id="1035309.A0A2C5WZD8"/>
<feature type="compositionally biased region" description="Basic and acidic residues" evidence="2">
    <location>
        <begin position="247"/>
        <end position="264"/>
    </location>
</feature>
<accession>A0A2C5WZD8</accession>
<keyword evidence="1" id="KW-0175">Coiled coil</keyword>
<sequence>MTHSGLFNTGSFAMEPSPLPLDTLHDGPSSPSTSNLHPPHSPPTPISQSRLPQGQCQAILVSRGATSGYRCPCTHFTLNSTSPAIICDCGHMSCYHAVEHHSFEKSELRRLQEQVRLLDEQLRRDHQSSSVDLLARLSLLEEHVERNYDDLDQRLKESNGRFGCVWQQVDTLEKRGREIMHTLPLHAHQMKALETRVDANYSELAKSTQALDQRIMCLESNELASSNTGSPSTLNQSSTSTCPSRSQQREQDQQHDQDYHQDQRRRQRQRQQMQIQHTSNHQPFERQQLQLSNSSSPHIQSTLDTTPARNSRPTSTILPAVEAPRRDDSNPPRQTLQPVSIKFPITSSLPESWTVHVSLLPNRFQPFPFEKDTRAYKRCLSRGLHRCVVVADHNAAAFNQAVTDAFGALLCGRPWMPLQAKLCDVHDLQGLPMLRQLDPSLQGMPYDLGFLRTHCAVLCPGGKLDSLYIAMKDDILSWEFLRQCDVFMSGLDSSWETDQYLDNDSGTVGDLGLGTPLKKRTASEISRAPTIAISTTAPSSTSQVSIDGTFTRAKISRTTAVLGKVSEVPRVVETI</sequence>
<evidence type="ECO:0000256" key="1">
    <source>
        <dbReference type="SAM" id="Coils"/>
    </source>
</evidence>
<feature type="compositionally biased region" description="Polar residues" evidence="2">
    <location>
        <begin position="223"/>
        <end position="244"/>
    </location>
</feature>
<evidence type="ECO:0000313" key="4">
    <source>
        <dbReference type="Proteomes" id="UP000222788"/>
    </source>
</evidence>